<accession>H1UY48</accession>
<keyword evidence="1" id="KW-0812">Transmembrane</keyword>
<evidence type="ECO:0000313" key="2">
    <source>
        <dbReference type="EMBL" id="CCF32899.1"/>
    </source>
</evidence>
<evidence type="ECO:0000313" key="3">
    <source>
        <dbReference type="EMBL" id="CCF36681.1"/>
    </source>
</evidence>
<keyword evidence="1" id="KW-1133">Transmembrane helix</keyword>
<dbReference type="EMBL" id="CACQ02000573">
    <property type="protein sequence ID" value="CCF32899.1"/>
    <property type="molecule type" value="Genomic_DNA"/>
</dbReference>
<proteinExistence type="predicted"/>
<keyword evidence="1" id="KW-0472">Membrane</keyword>
<dbReference type="AlphaFoldDB" id="H1UY48"/>
<sequence>AGRVLAPSGPSIRWRLSQLKENGHTFRANNKKITRSTTSAFTGTYLVILLNFSALIALLDYVSIQLD</sequence>
<evidence type="ECO:0000313" key="4">
    <source>
        <dbReference type="Proteomes" id="UP000007174"/>
    </source>
</evidence>
<organism evidence="2 4">
    <name type="scientific">Colletotrichum higginsianum (strain IMI 349063)</name>
    <name type="common">Crucifer anthracnose fungus</name>
    <dbReference type="NCBI Taxonomy" id="759273"/>
    <lineage>
        <taxon>Eukaryota</taxon>
        <taxon>Fungi</taxon>
        <taxon>Dikarya</taxon>
        <taxon>Ascomycota</taxon>
        <taxon>Pezizomycotina</taxon>
        <taxon>Sordariomycetes</taxon>
        <taxon>Hypocreomycetidae</taxon>
        <taxon>Glomerellales</taxon>
        <taxon>Glomerellaceae</taxon>
        <taxon>Colletotrichum</taxon>
        <taxon>Colletotrichum destructivum species complex</taxon>
    </lineage>
</organism>
<reference evidence="4" key="2">
    <citation type="journal article" date="2012" name="Nat. Genet.">
        <title>Lifestyle transitions in plant pathogenic Colletotrichum fungi deciphered by genome and transcriptome analyses.</title>
        <authorList>
            <person name="O'Connell R.J."/>
            <person name="Thon M.R."/>
            <person name="Hacquard S."/>
            <person name="Amyotte S.G."/>
            <person name="Kleemann J."/>
            <person name="Torres M.F."/>
            <person name="Damm U."/>
            <person name="Buiate E.A."/>
            <person name="Epstein L."/>
            <person name="Alkan N."/>
            <person name="Altmueller J."/>
            <person name="Alvarado-Balderrama L."/>
            <person name="Bauser C.A."/>
            <person name="Becker C."/>
            <person name="Birren B.W."/>
            <person name="Chen Z."/>
            <person name="Choi J."/>
            <person name="Crouch J.A."/>
            <person name="Duvick J.P."/>
            <person name="Farman M.A."/>
            <person name="Gan P."/>
            <person name="Heiman D."/>
            <person name="Henrissat B."/>
            <person name="Howard R.J."/>
            <person name="Kabbage M."/>
            <person name="Koch C."/>
            <person name="Kracher B."/>
            <person name="Kubo Y."/>
            <person name="Law A.D."/>
            <person name="Lebrun M.-H."/>
            <person name="Lee Y.-H."/>
            <person name="Miyara I."/>
            <person name="Moore N."/>
            <person name="Neumann U."/>
            <person name="Nordstroem K."/>
            <person name="Panaccione D.G."/>
            <person name="Panstruga R."/>
            <person name="Place M."/>
            <person name="Proctor R.H."/>
            <person name="Prusky D."/>
            <person name="Rech G."/>
            <person name="Reinhardt R."/>
            <person name="Rollins J.A."/>
            <person name="Rounsley S."/>
            <person name="Schardl C.L."/>
            <person name="Schwartz D.C."/>
            <person name="Shenoy N."/>
            <person name="Shirasu K."/>
            <person name="Sikhakolli U.R."/>
            <person name="Stueber K."/>
            <person name="Sukno S.A."/>
            <person name="Sweigard J.A."/>
            <person name="Takano Y."/>
            <person name="Takahara H."/>
            <person name="Trail F."/>
            <person name="van der Does H.C."/>
            <person name="Voll L.M."/>
            <person name="Will I."/>
            <person name="Young S."/>
            <person name="Zeng Q."/>
            <person name="Zhang J."/>
            <person name="Zhou S."/>
            <person name="Dickman M.B."/>
            <person name="Schulze-Lefert P."/>
            <person name="Ver Loren van Themaat E."/>
            <person name="Ma L.-J."/>
            <person name="Vaillancourt L.J."/>
        </authorList>
    </citation>
    <scope>NUCLEOTIDE SEQUENCE [LARGE SCALE GENOMIC DNA]</scope>
    <source>
        <strain evidence="4">IMI 349063</strain>
    </source>
</reference>
<evidence type="ECO:0000256" key="1">
    <source>
        <dbReference type="SAM" id="Phobius"/>
    </source>
</evidence>
<dbReference type="HOGENOM" id="CLU_2819415_0_0_1"/>
<feature type="transmembrane region" description="Helical" evidence="1">
    <location>
        <begin position="40"/>
        <end position="64"/>
    </location>
</feature>
<feature type="non-terminal residue" evidence="2">
    <location>
        <position position="1"/>
    </location>
</feature>
<reference evidence="2" key="1">
    <citation type="submission" date="2011-12" db="EMBL/GenBank/DDBJ databases">
        <title>The genome sequence of Colletotrichum higginsianum IMI 34906.</title>
        <authorList>
            <person name="Ma L.-J."/>
            <person name="O'Connell R."/>
            <person name="van Themaat E.V.L."/>
            <person name="Stueber K."/>
            <person name="Young S.K."/>
            <person name="Zeng Q."/>
            <person name="Gargeya S."/>
            <person name="Fitzgerald M."/>
            <person name="Haas B."/>
            <person name="Abouelleil A."/>
            <person name="Alvarado L."/>
            <person name="Arachchi H.M."/>
            <person name="Berlin A."/>
            <person name="Chapman S.B."/>
            <person name="Gearin G."/>
            <person name="Goldberg J."/>
            <person name="Griggs A."/>
            <person name="Gujja S."/>
            <person name="Hansen M."/>
            <person name="Heiman D."/>
            <person name="Howarth C."/>
            <person name="Larimer J."/>
            <person name="Lui A."/>
            <person name="MacDonald P.J.P."/>
            <person name="McCowen C."/>
            <person name="Montmayeur A."/>
            <person name="Murphy C."/>
            <person name="Neiman D."/>
            <person name="Pearson M."/>
            <person name="Priest M."/>
            <person name="Roberts A."/>
            <person name="Saif S."/>
            <person name="Shea T."/>
            <person name="Sisk P."/>
            <person name="Stolte C."/>
            <person name="Sykes S."/>
            <person name="Wortman J."/>
            <person name="Nusbaum C."/>
            <person name="Birren B."/>
        </authorList>
    </citation>
    <scope>NUCLEOTIDE SEQUENCE [LARGE SCALE GENOMIC DNA]</scope>
    <source>
        <strain evidence="2">IMI 349063</strain>
    </source>
</reference>
<name>H1UY48_COLHI</name>
<dbReference type="Proteomes" id="UP000007174">
    <property type="component" value="Unassembled WGS sequence"/>
</dbReference>
<gene>
    <name evidence="2" type="ORF">CH063_05182</name>
    <name evidence="3" type="ORF">CH063_08192</name>
</gene>
<dbReference type="EMBL" id="CACQ02002095">
    <property type="protein sequence ID" value="CCF36681.1"/>
    <property type="molecule type" value="Genomic_DNA"/>
</dbReference>
<protein>
    <submittedName>
        <fullName evidence="2">Uncharacterized protein</fullName>
    </submittedName>
</protein>